<comment type="caution">
    <text evidence="2">The sequence shown here is derived from an EMBL/GenBank/DDBJ whole genome shotgun (WGS) entry which is preliminary data.</text>
</comment>
<dbReference type="EMBL" id="PVWQ01000022">
    <property type="protein sequence ID" value="RDW58951.1"/>
    <property type="molecule type" value="Genomic_DNA"/>
</dbReference>
<evidence type="ECO:0000256" key="1">
    <source>
        <dbReference type="SAM" id="MobiDB-lite"/>
    </source>
</evidence>
<dbReference type="OrthoDB" id="5275938at2759"/>
<sequence length="300" mass="34054">MADSTIKEETDNESWSDGTTATDSEMIEEIITPRWDMTILSDKIKFCVSEKALSFALQDPLLEAEHQVLQVSEDPDALRIVLNIIHHKSEAIPPDLEPEMVLRAARCARSLGCCSSLHWMDDLWRLLLSAYAMNLSDRFFDFSRELICRRPSSFASWEFSRAHIEWLPADILDRLDSQKETLMRKIQSALWSFVNTLAPCKCWSASEYIAAYVRALRESEILPGTDELTNSNFLQIRRKVAALPEMYCNFSDFCECSPTHAGEYYQPKHLVGLLDKCIEGVEVGVSLDIASGSIETTQTL</sequence>
<feature type="compositionally biased region" description="Polar residues" evidence="1">
    <location>
        <begin position="13"/>
        <end position="23"/>
    </location>
</feature>
<dbReference type="RefSeq" id="XP_026598248.1">
    <property type="nucleotide sequence ID" value="XM_026753173.1"/>
</dbReference>
<accession>A0A3D8QB08</accession>
<gene>
    <name evidence="2" type="ORF">DSM5745_11157</name>
</gene>
<dbReference type="AlphaFoldDB" id="A0A3D8QB08"/>
<keyword evidence="3" id="KW-1185">Reference proteome</keyword>
<organism evidence="2 3">
    <name type="scientific">Aspergillus mulundensis</name>
    <dbReference type="NCBI Taxonomy" id="1810919"/>
    <lineage>
        <taxon>Eukaryota</taxon>
        <taxon>Fungi</taxon>
        <taxon>Dikarya</taxon>
        <taxon>Ascomycota</taxon>
        <taxon>Pezizomycotina</taxon>
        <taxon>Eurotiomycetes</taxon>
        <taxon>Eurotiomycetidae</taxon>
        <taxon>Eurotiales</taxon>
        <taxon>Aspergillaceae</taxon>
        <taxon>Aspergillus</taxon>
        <taxon>Aspergillus subgen. Nidulantes</taxon>
    </lineage>
</organism>
<dbReference type="STRING" id="1810919.A0A3D8QB08"/>
<dbReference type="GeneID" id="38121527"/>
<evidence type="ECO:0000313" key="2">
    <source>
        <dbReference type="EMBL" id="RDW58951.1"/>
    </source>
</evidence>
<reference evidence="2 3" key="1">
    <citation type="journal article" date="2018" name="IMA Fungus">
        <title>IMA Genome-F 9: Draft genome sequence of Annulohypoxylon stygium, Aspergillus mulundensis, Berkeleyomyces basicola (syn. Thielaviopsis basicola), Ceratocystis smalleyi, two Cercospora beticola strains, Coleophoma cylindrospora, Fusarium fracticaudum, Phialophora cf. hyalina, and Morchella septimelata.</title>
        <authorList>
            <person name="Wingfield B.D."/>
            <person name="Bills G.F."/>
            <person name="Dong Y."/>
            <person name="Huang W."/>
            <person name="Nel W.J."/>
            <person name="Swalarsk-Parry B.S."/>
            <person name="Vaghefi N."/>
            <person name="Wilken P.M."/>
            <person name="An Z."/>
            <person name="de Beer Z.W."/>
            <person name="De Vos L."/>
            <person name="Chen L."/>
            <person name="Duong T.A."/>
            <person name="Gao Y."/>
            <person name="Hammerbacher A."/>
            <person name="Kikkert J.R."/>
            <person name="Li Y."/>
            <person name="Li H."/>
            <person name="Li K."/>
            <person name="Li Q."/>
            <person name="Liu X."/>
            <person name="Ma X."/>
            <person name="Naidoo K."/>
            <person name="Pethybridge S.J."/>
            <person name="Sun J."/>
            <person name="Steenkamp E.T."/>
            <person name="van der Nest M.A."/>
            <person name="van Wyk S."/>
            <person name="Wingfield M.J."/>
            <person name="Xiong C."/>
            <person name="Yue Q."/>
            <person name="Zhang X."/>
        </authorList>
    </citation>
    <scope>NUCLEOTIDE SEQUENCE [LARGE SCALE GENOMIC DNA]</scope>
    <source>
        <strain evidence="2 3">DSM 5745</strain>
    </source>
</reference>
<feature type="region of interest" description="Disordered" evidence="1">
    <location>
        <begin position="1"/>
        <end position="23"/>
    </location>
</feature>
<evidence type="ECO:0000313" key="3">
    <source>
        <dbReference type="Proteomes" id="UP000256690"/>
    </source>
</evidence>
<proteinExistence type="predicted"/>
<evidence type="ECO:0008006" key="4">
    <source>
        <dbReference type="Google" id="ProtNLM"/>
    </source>
</evidence>
<dbReference type="Proteomes" id="UP000256690">
    <property type="component" value="Unassembled WGS sequence"/>
</dbReference>
<name>A0A3D8QB08_9EURO</name>
<protein>
    <recommendedName>
        <fullName evidence="4">BTB domain-containing protein</fullName>
    </recommendedName>
</protein>